<accession>A0A2H1WQG8</accession>
<organism evidence="1">
    <name type="scientific">Spodoptera frugiperda</name>
    <name type="common">Fall armyworm</name>
    <dbReference type="NCBI Taxonomy" id="7108"/>
    <lineage>
        <taxon>Eukaryota</taxon>
        <taxon>Metazoa</taxon>
        <taxon>Ecdysozoa</taxon>
        <taxon>Arthropoda</taxon>
        <taxon>Hexapoda</taxon>
        <taxon>Insecta</taxon>
        <taxon>Pterygota</taxon>
        <taxon>Neoptera</taxon>
        <taxon>Endopterygota</taxon>
        <taxon>Lepidoptera</taxon>
        <taxon>Glossata</taxon>
        <taxon>Ditrysia</taxon>
        <taxon>Noctuoidea</taxon>
        <taxon>Noctuidae</taxon>
        <taxon>Amphipyrinae</taxon>
        <taxon>Spodoptera</taxon>
    </lineage>
</organism>
<dbReference type="EMBL" id="ODYU01010305">
    <property type="protein sequence ID" value="SOQ55321.1"/>
    <property type="molecule type" value="Genomic_DNA"/>
</dbReference>
<sequence length="110" mass="12591">MTNHTYIHNLTPVSYGVDRDNETPIATNLTHLFRFVNSHQSTYMLFDKYQGLIPNSLDLRRLGLGGWIKGLMQKAVLLETARIFKSNNGMLEAKKRKVIVKNEMTVALQI</sequence>
<proteinExistence type="predicted"/>
<name>A0A2H1WQG8_SPOFR</name>
<protein>
    <submittedName>
        <fullName evidence="1">SFRICE_030528</fullName>
    </submittedName>
</protein>
<dbReference type="AlphaFoldDB" id="A0A2H1WQG8"/>
<gene>
    <name evidence="1" type="ORF">SFRICE_030528</name>
</gene>
<evidence type="ECO:0000313" key="1">
    <source>
        <dbReference type="EMBL" id="SOQ55321.1"/>
    </source>
</evidence>
<reference evidence="1" key="1">
    <citation type="submission" date="2016-07" db="EMBL/GenBank/DDBJ databases">
        <authorList>
            <person name="Bretaudeau A."/>
        </authorList>
    </citation>
    <scope>NUCLEOTIDE SEQUENCE</scope>
    <source>
        <strain evidence="1">Rice</strain>
        <tissue evidence="1">Whole body</tissue>
    </source>
</reference>